<organism evidence="12 13">
    <name type="scientific">Micromonas commoda (strain RCC299 / NOUM17 / CCMP2709)</name>
    <name type="common">Picoplanktonic green alga</name>
    <dbReference type="NCBI Taxonomy" id="296587"/>
    <lineage>
        <taxon>Eukaryota</taxon>
        <taxon>Viridiplantae</taxon>
        <taxon>Chlorophyta</taxon>
        <taxon>Mamiellophyceae</taxon>
        <taxon>Mamiellales</taxon>
        <taxon>Mamiellaceae</taxon>
        <taxon>Micromonas</taxon>
    </lineage>
</organism>
<evidence type="ECO:0000256" key="2">
    <source>
        <dbReference type="ARBA" id="ARBA00022448"/>
    </source>
</evidence>
<dbReference type="AlphaFoldDB" id="C1FEA8"/>
<protein>
    <submittedName>
        <fullName evidence="12">Monovalent Cation:Proton antiporter-2 family</fullName>
    </submittedName>
</protein>
<dbReference type="Proteomes" id="UP000002009">
    <property type="component" value="Chromosome 1"/>
</dbReference>
<evidence type="ECO:0000256" key="4">
    <source>
        <dbReference type="ARBA" id="ARBA00022692"/>
    </source>
</evidence>
<keyword evidence="5 10" id="KW-0732">Signal</keyword>
<reference evidence="12 13" key="1">
    <citation type="journal article" date="2009" name="Science">
        <title>Green evolution and dynamic adaptations revealed by genomes of the marine picoeukaryotes Micromonas.</title>
        <authorList>
            <person name="Worden A.Z."/>
            <person name="Lee J.H."/>
            <person name="Mock T."/>
            <person name="Rouze P."/>
            <person name="Simmons M.P."/>
            <person name="Aerts A.L."/>
            <person name="Allen A.E."/>
            <person name="Cuvelier M.L."/>
            <person name="Derelle E."/>
            <person name="Everett M.V."/>
            <person name="Foulon E."/>
            <person name="Grimwood J."/>
            <person name="Gundlach H."/>
            <person name="Henrissat B."/>
            <person name="Napoli C."/>
            <person name="McDonald S.M."/>
            <person name="Parker M.S."/>
            <person name="Rombauts S."/>
            <person name="Salamov A."/>
            <person name="Von Dassow P."/>
            <person name="Badger J.H."/>
            <person name="Coutinho P.M."/>
            <person name="Demir E."/>
            <person name="Dubchak I."/>
            <person name="Gentemann C."/>
            <person name="Eikrem W."/>
            <person name="Gready J.E."/>
            <person name="John U."/>
            <person name="Lanier W."/>
            <person name="Lindquist E.A."/>
            <person name="Lucas S."/>
            <person name="Mayer K.F."/>
            <person name="Moreau H."/>
            <person name="Not F."/>
            <person name="Otillar R."/>
            <person name="Panaud O."/>
            <person name="Pangilinan J."/>
            <person name="Paulsen I."/>
            <person name="Piegu B."/>
            <person name="Poliakov A."/>
            <person name="Robbens S."/>
            <person name="Schmutz J."/>
            <person name="Toulza E."/>
            <person name="Wyss T."/>
            <person name="Zelensky A."/>
            <person name="Zhou K."/>
            <person name="Armbrust E.V."/>
            <person name="Bhattacharya D."/>
            <person name="Goodenough U.W."/>
            <person name="Van de Peer Y."/>
            <person name="Grigoriev I.V."/>
        </authorList>
    </citation>
    <scope>NUCLEOTIDE SEQUENCE [LARGE SCALE GENOMIC DNA]</scope>
    <source>
        <strain evidence="13">RCC299 / NOUM17</strain>
    </source>
</reference>
<feature type="transmembrane region" description="Helical" evidence="9">
    <location>
        <begin position="279"/>
        <end position="298"/>
    </location>
</feature>
<evidence type="ECO:0000256" key="3">
    <source>
        <dbReference type="ARBA" id="ARBA00022449"/>
    </source>
</evidence>
<feature type="transmembrane region" description="Helical" evidence="9">
    <location>
        <begin position="251"/>
        <end position="272"/>
    </location>
</feature>
<dbReference type="InterPro" id="IPR045158">
    <property type="entry name" value="KEA4/5/6-like"/>
</dbReference>
<evidence type="ECO:0000313" key="13">
    <source>
        <dbReference type="Proteomes" id="UP000002009"/>
    </source>
</evidence>
<feature type="transmembrane region" description="Helical" evidence="9">
    <location>
        <begin position="334"/>
        <end position="356"/>
    </location>
</feature>
<dbReference type="RefSeq" id="XP_002507673.1">
    <property type="nucleotide sequence ID" value="XM_002507627.1"/>
</dbReference>
<dbReference type="PANTHER" id="PTHR16254">
    <property type="entry name" value="POTASSIUM/PROTON ANTIPORTER-RELATED"/>
    <property type="match status" value="1"/>
</dbReference>
<dbReference type="Pfam" id="PF00999">
    <property type="entry name" value="Na_H_Exchanger"/>
    <property type="match status" value="1"/>
</dbReference>
<sequence length="628" mass="68167">MRSVGPRPFAKLTFGIWLLWSIPGVSGEIFERTFSSSESKTFNNLHSSNNTERWPETALGTKVHEPRSSVPTEADKIVLGERSSARESDDFTFRNTFVVRTGKALARDFSQTEDVDVPGLSGNGVGWSFNKSVSAAGVLEAAVYTTRIREADLSSSYSPGNGDFSEEAQSMTHSIIQLIPIQTKPDSFLKRLEFSAKDLDRMLGGESHHVDVTRLVDVRDNEFVISNPKSGAFELQQVISDILAFYVDLRLISDLITVIVGAASGAIISSLLGQPVSTGYLVAGSCVGPGGMGLVIELVQVETLAQFGVIFLLFTLGLELSFSKLHYVQAVSLAGGSLEIWLMIFVCGVLADFIGAPLSEGIFIGAFLSMSSTAVVVQCIVERKIIRSTSGQITVGTLILQDCTIGLLFALLPILGGSHGIMEGTVSLLRTGTATIIFTCAISICRTHVRAIFYLVSNSKHCRELHQMVAMAFCLTVAWTSEHLGLSIELGAFFAGLTISLTPFAERTLHNIEPVRNVFAALFLASIGIVMNPTFLWLHFDVLFATLFVVVFYKCSLIALVVRAFGYTAQTSLAVGFSMAQVGEFSFVLLARASNLGLVQRKLYFLLQGTTALSMIVSPCLFRCTHFF</sequence>
<keyword evidence="6 9" id="KW-1133">Transmembrane helix</keyword>
<feature type="signal peptide" evidence="10">
    <location>
        <begin position="1"/>
        <end position="27"/>
    </location>
</feature>
<feature type="transmembrane region" description="Helical" evidence="9">
    <location>
        <begin position="427"/>
        <end position="445"/>
    </location>
</feature>
<evidence type="ECO:0000256" key="9">
    <source>
        <dbReference type="SAM" id="Phobius"/>
    </source>
</evidence>
<keyword evidence="2" id="KW-0813">Transport</keyword>
<feature type="chain" id="PRO_5002909445" evidence="10">
    <location>
        <begin position="28"/>
        <end position="628"/>
    </location>
</feature>
<evidence type="ECO:0000259" key="11">
    <source>
        <dbReference type="Pfam" id="PF00999"/>
    </source>
</evidence>
<feature type="transmembrane region" description="Helical" evidence="9">
    <location>
        <begin position="517"/>
        <end position="538"/>
    </location>
</feature>
<proteinExistence type="predicted"/>
<evidence type="ECO:0000256" key="8">
    <source>
        <dbReference type="ARBA" id="ARBA00023136"/>
    </source>
</evidence>
<feature type="transmembrane region" description="Helical" evidence="9">
    <location>
        <begin position="603"/>
        <end position="622"/>
    </location>
</feature>
<evidence type="ECO:0000256" key="1">
    <source>
        <dbReference type="ARBA" id="ARBA00004141"/>
    </source>
</evidence>
<keyword evidence="7" id="KW-0406">Ion transport</keyword>
<dbReference type="KEGG" id="mis:MICPUN_107357"/>
<keyword evidence="3" id="KW-0050">Antiport</keyword>
<dbReference type="PANTHER" id="PTHR16254:SF14">
    <property type="entry name" value="TRANSMEMBRANE AND COILED-COIL DOMAIN-CONTAINING PROTEIN 3"/>
    <property type="match status" value="1"/>
</dbReference>
<feature type="transmembrane region" description="Helical" evidence="9">
    <location>
        <begin position="393"/>
        <end position="415"/>
    </location>
</feature>
<keyword evidence="4 9" id="KW-0812">Transmembrane</keyword>
<dbReference type="GeneID" id="8250592"/>
<evidence type="ECO:0000256" key="7">
    <source>
        <dbReference type="ARBA" id="ARBA00023065"/>
    </source>
</evidence>
<keyword evidence="13" id="KW-1185">Reference proteome</keyword>
<dbReference type="Gene3D" id="1.20.1530.20">
    <property type="match status" value="1"/>
</dbReference>
<feature type="transmembrane region" description="Helical" evidence="9">
    <location>
        <begin position="362"/>
        <end position="381"/>
    </location>
</feature>
<dbReference type="FunCoup" id="C1FEA8">
    <property type="interactions" value="1375"/>
</dbReference>
<evidence type="ECO:0000256" key="10">
    <source>
        <dbReference type="SAM" id="SignalP"/>
    </source>
</evidence>
<dbReference type="InterPro" id="IPR006153">
    <property type="entry name" value="Cation/H_exchanger_TM"/>
</dbReference>
<evidence type="ECO:0000256" key="6">
    <source>
        <dbReference type="ARBA" id="ARBA00022989"/>
    </source>
</evidence>
<accession>C1FEA8</accession>
<feature type="domain" description="Cation/H+ exchanger transmembrane" evidence="11">
    <location>
        <begin position="262"/>
        <end position="622"/>
    </location>
</feature>
<dbReference type="GO" id="GO:0016020">
    <property type="term" value="C:membrane"/>
    <property type="evidence" value="ECO:0007669"/>
    <property type="project" value="UniProtKB-SubCell"/>
</dbReference>
<feature type="transmembrane region" description="Helical" evidence="9">
    <location>
        <begin position="573"/>
        <end position="591"/>
    </location>
</feature>
<dbReference type="EMBL" id="CP001574">
    <property type="protein sequence ID" value="ACO68931.1"/>
    <property type="molecule type" value="Genomic_DNA"/>
</dbReference>
<name>C1FEA8_MICCC</name>
<feature type="transmembrane region" description="Helical" evidence="9">
    <location>
        <begin position="304"/>
        <end position="322"/>
    </location>
</feature>
<feature type="transmembrane region" description="Helical" evidence="9">
    <location>
        <begin position="544"/>
        <end position="566"/>
    </location>
</feature>
<keyword evidence="8 9" id="KW-0472">Membrane</keyword>
<evidence type="ECO:0000313" key="12">
    <source>
        <dbReference type="EMBL" id="ACO68931.1"/>
    </source>
</evidence>
<dbReference type="OrthoDB" id="1654420at2759"/>
<gene>
    <name evidence="12" type="primary">KEA1.2</name>
    <name evidence="12" type="ORF">MICPUN_107357</name>
</gene>
<comment type="subcellular location">
    <subcellularLocation>
        <location evidence="1">Membrane</location>
        <topology evidence="1">Multi-pass membrane protein</topology>
    </subcellularLocation>
</comment>
<dbReference type="OMA" id="HFQLHDV"/>
<dbReference type="InParanoid" id="C1FEA8"/>
<dbReference type="InterPro" id="IPR038770">
    <property type="entry name" value="Na+/solute_symporter_sf"/>
</dbReference>
<dbReference type="eggNOG" id="KOG1650">
    <property type="taxonomic scope" value="Eukaryota"/>
</dbReference>
<dbReference type="GO" id="GO:0015386">
    <property type="term" value="F:potassium:proton antiporter activity"/>
    <property type="evidence" value="ECO:0007669"/>
    <property type="project" value="InterPro"/>
</dbReference>
<evidence type="ECO:0000256" key="5">
    <source>
        <dbReference type="ARBA" id="ARBA00022729"/>
    </source>
</evidence>